<dbReference type="EMBL" id="CAJOBE010006522">
    <property type="protein sequence ID" value="CAF4009185.1"/>
    <property type="molecule type" value="Genomic_DNA"/>
</dbReference>
<protein>
    <submittedName>
        <fullName evidence="4">Uncharacterized protein</fullName>
    </submittedName>
</protein>
<name>A0A819P9K2_9BILA</name>
<dbReference type="Proteomes" id="UP000663823">
    <property type="component" value="Unassembled WGS sequence"/>
</dbReference>
<dbReference type="EMBL" id="CAJOAX010002967">
    <property type="protein sequence ID" value="CAF3829059.1"/>
    <property type="molecule type" value="Genomic_DNA"/>
</dbReference>
<proteinExistence type="predicted"/>
<evidence type="ECO:0000313" key="4">
    <source>
        <dbReference type="EMBL" id="CAF4009185.1"/>
    </source>
</evidence>
<dbReference type="OrthoDB" id="9996709at2759"/>
<evidence type="ECO:0000313" key="3">
    <source>
        <dbReference type="EMBL" id="CAF3829059.1"/>
    </source>
</evidence>
<evidence type="ECO:0000313" key="1">
    <source>
        <dbReference type="EMBL" id="CAF1355677.1"/>
    </source>
</evidence>
<dbReference type="AlphaFoldDB" id="A0A819P9K2"/>
<dbReference type="EMBL" id="CAJNOO010003809">
    <property type="protein sequence ID" value="CAF1355677.1"/>
    <property type="molecule type" value="Genomic_DNA"/>
</dbReference>
<sequence>MTNDFTFLNSIKNKILLKHLEIRVLTKRDFQTILQILRNNSYSLLLKVRVEEEKIEENSQQFIADWLEEQTNLTSGSEVSMVNCNVLDMDKMQSWVTIEFESNHGLV</sequence>
<dbReference type="Proteomes" id="UP000663836">
    <property type="component" value="Unassembled WGS sequence"/>
</dbReference>
<evidence type="ECO:0000313" key="2">
    <source>
        <dbReference type="EMBL" id="CAF3732824.1"/>
    </source>
</evidence>
<dbReference type="Proteomes" id="UP000663882">
    <property type="component" value="Unassembled WGS sequence"/>
</dbReference>
<dbReference type="Proteomes" id="UP000663874">
    <property type="component" value="Unassembled WGS sequence"/>
</dbReference>
<evidence type="ECO:0000313" key="5">
    <source>
        <dbReference type="Proteomes" id="UP000663874"/>
    </source>
</evidence>
<comment type="caution">
    <text evidence="4">The sequence shown here is derived from an EMBL/GenBank/DDBJ whole genome shotgun (WGS) entry which is preliminary data.</text>
</comment>
<accession>A0A819P9K2</accession>
<organism evidence="4 5">
    <name type="scientific">Rotaria sordida</name>
    <dbReference type="NCBI Taxonomy" id="392033"/>
    <lineage>
        <taxon>Eukaryota</taxon>
        <taxon>Metazoa</taxon>
        <taxon>Spiralia</taxon>
        <taxon>Gnathifera</taxon>
        <taxon>Rotifera</taxon>
        <taxon>Eurotatoria</taxon>
        <taxon>Bdelloidea</taxon>
        <taxon>Philodinida</taxon>
        <taxon>Philodinidae</taxon>
        <taxon>Rotaria</taxon>
    </lineage>
</organism>
<gene>
    <name evidence="4" type="ORF">FNK824_LOCUS26399</name>
    <name evidence="2" type="ORF">JBS370_LOCUS11519</name>
    <name evidence="3" type="ORF">OTI717_LOCUS19876</name>
    <name evidence="1" type="ORF">RFH988_LOCUS32541</name>
</gene>
<dbReference type="EMBL" id="CAJOBD010000891">
    <property type="protein sequence ID" value="CAF3732824.1"/>
    <property type="molecule type" value="Genomic_DNA"/>
</dbReference>
<reference evidence="4" key="1">
    <citation type="submission" date="2021-02" db="EMBL/GenBank/DDBJ databases">
        <authorList>
            <person name="Nowell W R."/>
        </authorList>
    </citation>
    <scope>NUCLEOTIDE SEQUENCE</scope>
</reference>